<feature type="compositionally biased region" description="Basic and acidic residues" evidence="3">
    <location>
        <begin position="465"/>
        <end position="475"/>
    </location>
</feature>
<dbReference type="RefSeq" id="XP_012936373.1">
    <property type="nucleotide sequence ID" value="XM_013080919.2"/>
</dbReference>
<dbReference type="InterPro" id="IPR033379">
    <property type="entry name" value="Acid_Pase_AS"/>
</dbReference>
<evidence type="ECO:0000313" key="6">
    <source>
        <dbReference type="RefSeq" id="XP_012936373.1"/>
    </source>
</evidence>
<name>A0ABM0ZX79_APLCA</name>
<evidence type="ECO:0000256" key="1">
    <source>
        <dbReference type="ARBA" id="ARBA00005375"/>
    </source>
</evidence>
<dbReference type="GeneID" id="101855780"/>
<feature type="region of interest" description="Disordered" evidence="3">
    <location>
        <begin position="446"/>
        <end position="493"/>
    </location>
</feature>
<dbReference type="PROSITE" id="PS00616">
    <property type="entry name" value="HIS_ACID_PHOSPHAT_1"/>
    <property type="match status" value="1"/>
</dbReference>
<dbReference type="Pfam" id="PF00328">
    <property type="entry name" value="His_Phos_2"/>
    <property type="match status" value="2"/>
</dbReference>
<organism evidence="4 6">
    <name type="scientific">Aplysia californica</name>
    <name type="common">California sea hare</name>
    <dbReference type="NCBI Taxonomy" id="6500"/>
    <lineage>
        <taxon>Eukaryota</taxon>
        <taxon>Metazoa</taxon>
        <taxon>Spiralia</taxon>
        <taxon>Lophotrochozoa</taxon>
        <taxon>Mollusca</taxon>
        <taxon>Gastropoda</taxon>
        <taxon>Heterobranchia</taxon>
        <taxon>Euthyneura</taxon>
        <taxon>Tectipleura</taxon>
        <taxon>Aplysiida</taxon>
        <taxon>Aplysioidea</taxon>
        <taxon>Aplysiidae</taxon>
        <taxon>Aplysia</taxon>
    </lineage>
</organism>
<dbReference type="Proteomes" id="UP000694888">
    <property type="component" value="Unplaced"/>
</dbReference>
<evidence type="ECO:0000256" key="2">
    <source>
        <dbReference type="ARBA" id="ARBA00009947"/>
    </source>
</evidence>
<dbReference type="CDD" id="cd07061">
    <property type="entry name" value="HP_HAP_like"/>
    <property type="match status" value="2"/>
</dbReference>
<feature type="compositionally biased region" description="Polar residues" evidence="3">
    <location>
        <begin position="476"/>
        <end position="492"/>
    </location>
</feature>
<comment type="similarity">
    <text evidence="1">Belongs to the histidine acid phosphatase family.</text>
</comment>
<sequence length="740" mass="84983">MSHIFKEAANVRNLALAAGGILFLRHLRKNQQVYALEKPNSPSPCASPRSKPCNAGTVVDESSLQLRQVQVMFRHGARTPLHLLPKVDTAEYDTQLVMREHQASLFPYERMSIDTGMAVSFGAYQNHHVKNSLKGGAYTGALTGYGKDQMYALGRRLQASYRDRLALHDYDPAAVYVLSTNIQRTVQSARCVLAGFFGKDKLTEYARRCHSPIHIYISSDEEMNILIPDTHNCPVLKKVNHAAIIHSDSVPHMKKDRLKIEDQIESFQEFHMKAVEKIQKKVSHQNEIYKTTRRGPCSMRFNQQRRPYLHDPDMYPLTQERGRAAEKVTHFWADVLSRHPQLGQSVTEDDMKALVYMKRLEVEEFQGKFQSGYRYTFHFERNPYFYNDMLVKEVYSPGREDVAPSWSSEIRWKPCGNLLPERKSEPFGNMTPSEYIVMKKAEEEKVKISEDGEEQSPPAPTSQEPKVKEPSEPDAQKTSGDDNSSQSKSFFSWLTRPAKEEEDVIGKVIREEIWPDPISVLQNNPPHEDPHHKKINFVFSRDDVVARVAHGWKYPTAVQPFQNTIEENATLLLFFAMTGQHEAERPIVTRLACGPLLGFFLTQAERQVKVCREGFKLCLYSAHDSTMAAVMESLGIWDNTWPPYGVEVRVELYQDPKSSEFYVKVLYNGQPKILRGQNKYLISWNEFKKLIRPYQIDTNEFKKVCASDILERIAKCLLQHDQDEVETEEIKQESETPAGM</sequence>
<comment type="similarity">
    <text evidence="2">Belongs to the nucleosome assembly protein (NAP) family.</text>
</comment>
<dbReference type="InterPro" id="IPR000560">
    <property type="entry name" value="His_Pase_clade-2"/>
</dbReference>
<dbReference type="RefSeq" id="XP_012936374.1">
    <property type="nucleotide sequence ID" value="XM_013080920.2"/>
</dbReference>
<dbReference type="SUPFAM" id="SSF143113">
    <property type="entry name" value="NAP-like"/>
    <property type="match status" value="1"/>
</dbReference>
<protein>
    <submittedName>
        <fullName evidence="5 6">Uncharacterized protein LOC101855780</fullName>
    </submittedName>
</protein>
<evidence type="ECO:0000313" key="5">
    <source>
        <dbReference type="RefSeq" id="XP_012936372.1"/>
    </source>
</evidence>
<dbReference type="PANTHER" id="PTHR11567:SF202">
    <property type="entry name" value="LYSOPHOSPHATIDIC ACID PHOSPHATASE TYPE 6"/>
    <property type="match status" value="1"/>
</dbReference>
<dbReference type="InterPro" id="IPR037231">
    <property type="entry name" value="NAP-like_sf"/>
</dbReference>
<accession>A0ABM0ZX79</accession>
<evidence type="ECO:0000313" key="7">
    <source>
        <dbReference type="RefSeq" id="XP_012936374.1"/>
    </source>
</evidence>
<dbReference type="Pfam" id="PF00956">
    <property type="entry name" value="NAP"/>
    <property type="match status" value="1"/>
</dbReference>
<keyword evidence="4" id="KW-1185">Reference proteome</keyword>
<dbReference type="InterPro" id="IPR050645">
    <property type="entry name" value="Histidine_acid_phosphatase"/>
</dbReference>
<dbReference type="PROSITE" id="PS00778">
    <property type="entry name" value="HIS_ACID_PHOSPHAT_2"/>
    <property type="match status" value="1"/>
</dbReference>
<dbReference type="RefSeq" id="XP_012936372.1">
    <property type="nucleotide sequence ID" value="XM_013080918.2"/>
</dbReference>
<dbReference type="SUPFAM" id="SSF53254">
    <property type="entry name" value="Phosphoglycerate mutase-like"/>
    <property type="match status" value="1"/>
</dbReference>
<dbReference type="InterPro" id="IPR029033">
    <property type="entry name" value="His_PPase_superfam"/>
</dbReference>
<gene>
    <name evidence="5 6 7" type="primary">LOC101855780</name>
</gene>
<evidence type="ECO:0000313" key="4">
    <source>
        <dbReference type="Proteomes" id="UP000694888"/>
    </source>
</evidence>
<dbReference type="Gene3D" id="3.40.50.1240">
    <property type="entry name" value="Phosphoglycerate mutase-like"/>
    <property type="match status" value="2"/>
</dbReference>
<evidence type="ECO:0000256" key="3">
    <source>
        <dbReference type="SAM" id="MobiDB-lite"/>
    </source>
</evidence>
<dbReference type="Gene3D" id="3.30.1120.90">
    <property type="entry name" value="Nucleosome assembly protein"/>
    <property type="match status" value="1"/>
</dbReference>
<reference evidence="5 6" key="1">
    <citation type="submission" date="2025-05" db="UniProtKB">
        <authorList>
            <consortium name="RefSeq"/>
        </authorList>
    </citation>
    <scope>IDENTIFICATION</scope>
</reference>
<dbReference type="InterPro" id="IPR002164">
    <property type="entry name" value="NAP_family"/>
</dbReference>
<dbReference type="PANTHER" id="PTHR11567">
    <property type="entry name" value="ACID PHOSPHATASE-RELATED"/>
    <property type="match status" value="1"/>
</dbReference>
<proteinExistence type="inferred from homology"/>